<dbReference type="PANTHER" id="PTHR33087">
    <property type="entry name" value="OS07G0539200 PROTEIN"/>
    <property type="match status" value="1"/>
</dbReference>
<accession>A0A368PK21</accession>
<dbReference type="OrthoDB" id="682567at2759"/>
<reference evidence="1" key="2">
    <citation type="submission" date="2015-07" db="EMBL/GenBank/DDBJ databases">
        <authorList>
            <person name="Noorani M."/>
        </authorList>
    </citation>
    <scope>NUCLEOTIDE SEQUENCE</scope>
    <source>
        <strain evidence="1">Yugu1</strain>
    </source>
</reference>
<sequence>MGSATFILWFGSSELRNSVLAMRTLLSGNTGIRLMPWNRCARATAGSLRYRARICLEGVPSHACHPETVKQLLNPPSFIDEIDYEVVREVEMCCFNLWVWMSDPNGLAKQATLKIEEPYIRVGPSGLPILRNEAARTLDYGVFLHLGRVLDYAPLPNSPSHASYESNISGIPDEETEEEWPVRHYFASVPGVPDVAGIVHRREVVEQEVTVAVREAAVLEVQGDAHSSRDHRQRGGRSHAVRVVVANGTVVAGVTPARRSYCKMCRCPHGLLCRIAQMEQC</sequence>
<name>A0A368PK21_SETIT</name>
<evidence type="ECO:0000313" key="1">
    <source>
        <dbReference type="EMBL" id="RCV05758.1"/>
    </source>
</evidence>
<reference evidence="1" key="1">
    <citation type="journal article" date="2012" name="Nat. Biotechnol.">
        <title>Reference genome sequence of the model plant Setaria.</title>
        <authorList>
            <person name="Bennetzen J.L."/>
            <person name="Schmutz J."/>
            <person name="Wang H."/>
            <person name="Percifield R."/>
            <person name="Hawkins J."/>
            <person name="Pontaroli A.C."/>
            <person name="Estep M."/>
            <person name="Feng L."/>
            <person name="Vaughn J.N."/>
            <person name="Grimwood J."/>
            <person name="Jenkins J."/>
            <person name="Barry K."/>
            <person name="Lindquist E."/>
            <person name="Hellsten U."/>
            <person name="Deshpande S."/>
            <person name="Wang X."/>
            <person name="Wu X."/>
            <person name="Mitros T."/>
            <person name="Triplett J."/>
            <person name="Yang X."/>
            <person name="Ye C.Y."/>
            <person name="Mauro-Herrera M."/>
            <person name="Wang L."/>
            <person name="Li P."/>
            <person name="Sharma M."/>
            <person name="Sharma R."/>
            <person name="Ronald P.C."/>
            <person name="Panaud O."/>
            <person name="Kellogg E.A."/>
            <person name="Brutnell T.P."/>
            <person name="Doust A.N."/>
            <person name="Tuskan G.A."/>
            <person name="Rokhsar D."/>
            <person name="Devos K.M."/>
        </authorList>
    </citation>
    <scope>NUCLEOTIDE SEQUENCE [LARGE SCALE GENOMIC DNA]</scope>
    <source>
        <strain evidence="1">Yugu1</strain>
    </source>
</reference>
<dbReference type="EMBL" id="CM003528">
    <property type="protein sequence ID" value="RCV05758.1"/>
    <property type="molecule type" value="Genomic_DNA"/>
</dbReference>
<dbReference type="InterPro" id="IPR053253">
    <property type="entry name" value="Sex_diff_modulator"/>
</dbReference>
<protein>
    <recommendedName>
        <fullName evidence="2">DUF4283 domain-containing protein</fullName>
    </recommendedName>
</protein>
<evidence type="ECO:0008006" key="2">
    <source>
        <dbReference type="Google" id="ProtNLM"/>
    </source>
</evidence>
<dbReference type="AlphaFoldDB" id="A0A368PK21"/>
<dbReference type="PANTHER" id="PTHR33087:SF31">
    <property type="entry name" value="OS06G0482850 PROTEIN"/>
    <property type="match status" value="1"/>
</dbReference>
<gene>
    <name evidence="1" type="ORF">SETIT_1G108800v2</name>
</gene>
<organism evidence="1">
    <name type="scientific">Setaria italica</name>
    <name type="common">Foxtail millet</name>
    <name type="synonym">Panicum italicum</name>
    <dbReference type="NCBI Taxonomy" id="4555"/>
    <lineage>
        <taxon>Eukaryota</taxon>
        <taxon>Viridiplantae</taxon>
        <taxon>Streptophyta</taxon>
        <taxon>Embryophyta</taxon>
        <taxon>Tracheophyta</taxon>
        <taxon>Spermatophyta</taxon>
        <taxon>Magnoliopsida</taxon>
        <taxon>Liliopsida</taxon>
        <taxon>Poales</taxon>
        <taxon>Poaceae</taxon>
        <taxon>PACMAD clade</taxon>
        <taxon>Panicoideae</taxon>
        <taxon>Panicodae</taxon>
        <taxon>Paniceae</taxon>
        <taxon>Cenchrinae</taxon>
        <taxon>Setaria</taxon>
    </lineage>
</organism>
<proteinExistence type="predicted"/>